<dbReference type="InterPro" id="IPR023346">
    <property type="entry name" value="Lysozyme-like_dom_sf"/>
</dbReference>
<dbReference type="SUPFAM" id="SSF53955">
    <property type="entry name" value="Lysozyme-like"/>
    <property type="match status" value="1"/>
</dbReference>
<sequence length="667" mass="73612">MDLTIYYSDPPLTQKEQEELDEKKKKGESYTEPRKMVDITNYVLSVTWNGNTDEAARKVDFSLAFNTTDKDSSFTAMLLNLGGFIYMYYADDTQEKVQIFSGRIFYQKRNTSNYSFEYVAYDDMIYLAQSKMNINFQNISITEAIKKVCAEVGIPVADDIPQMDTKVNWLADDKSGTEIFKTLSDQSWANHKPNSSGSGYGDYGDCPNTCAVIDAAREYGIDPKIAVAMAARESGGDDPRAIGSASQNMMQIETATALYYGVEDKYPNWRTDPQQNAEAGMLVLSKKIEEQGGDTWAGVKAYNGSGPAADEYVSLVQNNYNNVGACEDAAPAQSETSTNTDNHFTVYCNIDKITAVKKGESVIENYTATDAVNIIHAEHSQSIENMKNRVKAVDEAGNVCEIYTIEDDATHYGTLQTIYKMKPPQKGEVIDNEKLAKAELKRMEETSSLEGIGNIQCITGYTITVASEQLSGKFFIKSDTHKFENNVHTMTLELEFVPEKEEVPEIKKEVIAKPIFKSSSSGSKKTYNTASGGGTLPVDQGMNAGWQAWGYQTMDNGTEGCCEAATKVGSYHSPFLADECNKGVVRVPNLVEDAKNAGVPVLDFDASQLEKGDCIVYYTSEGADGHVTIYDGEGGYIGNSSSRNMVWHSNDYTDCGTPMRIIKTSHY</sequence>
<feature type="region of interest" description="Disordered" evidence="1">
    <location>
        <begin position="1"/>
        <end position="29"/>
    </location>
</feature>
<accession>A0A848BXY8</accession>
<evidence type="ECO:0000259" key="3">
    <source>
        <dbReference type="Pfam" id="PF24032"/>
    </source>
</evidence>
<proteinExistence type="predicted"/>
<comment type="caution">
    <text evidence="4">The sequence shown here is derived from an EMBL/GenBank/DDBJ whole genome shotgun (WGS) entry which is preliminary data.</text>
</comment>
<feature type="domain" description="Transglycosylase SLT" evidence="2">
    <location>
        <begin position="213"/>
        <end position="306"/>
    </location>
</feature>
<dbReference type="Proteomes" id="UP000591071">
    <property type="component" value="Unassembled WGS sequence"/>
</dbReference>
<name>A0A848BXY8_9FIRM</name>
<feature type="domain" description="YqbQ/XkdQ" evidence="3">
    <location>
        <begin position="46"/>
        <end position="190"/>
    </location>
</feature>
<evidence type="ECO:0000256" key="1">
    <source>
        <dbReference type="SAM" id="MobiDB-lite"/>
    </source>
</evidence>
<dbReference type="InterPro" id="IPR056937">
    <property type="entry name" value="YqbQ/XkdQ"/>
</dbReference>
<dbReference type="Pfam" id="PF24032">
    <property type="entry name" value="YQBQ"/>
    <property type="match status" value="2"/>
</dbReference>
<reference evidence="4 5" key="1">
    <citation type="submission" date="2020-04" db="EMBL/GenBank/DDBJ databases">
        <authorList>
            <person name="Hitch T.C.A."/>
            <person name="Wylensek D."/>
            <person name="Clavel T."/>
        </authorList>
    </citation>
    <scope>NUCLEOTIDE SEQUENCE [LARGE SCALE GENOMIC DNA]</scope>
    <source>
        <strain evidence="4 5">Oil-RF-744-FAT-WT-6-1</strain>
    </source>
</reference>
<evidence type="ECO:0000259" key="2">
    <source>
        <dbReference type="Pfam" id="PF01464"/>
    </source>
</evidence>
<feature type="compositionally biased region" description="Basic and acidic residues" evidence="1">
    <location>
        <begin position="15"/>
        <end position="29"/>
    </location>
</feature>
<evidence type="ECO:0000313" key="4">
    <source>
        <dbReference type="EMBL" id="NME29104.1"/>
    </source>
</evidence>
<dbReference type="Gene3D" id="1.10.530.10">
    <property type="match status" value="1"/>
</dbReference>
<gene>
    <name evidence="4" type="ORF">HF872_10815</name>
</gene>
<dbReference type="RefSeq" id="WP_170087964.1">
    <property type="nucleotide sequence ID" value="NZ_JABAFG010000021.1"/>
</dbReference>
<dbReference type="AlphaFoldDB" id="A0A848BXY8"/>
<dbReference type="EMBL" id="JABAFG010000021">
    <property type="protein sequence ID" value="NME29104.1"/>
    <property type="molecule type" value="Genomic_DNA"/>
</dbReference>
<dbReference type="InterPro" id="IPR008258">
    <property type="entry name" value="Transglycosylase_SLT_dom_1"/>
</dbReference>
<organism evidence="4 5">
    <name type="scientific">Megasphaera hexanoica</name>
    <dbReference type="NCBI Taxonomy" id="1675036"/>
    <lineage>
        <taxon>Bacteria</taxon>
        <taxon>Bacillati</taxon>
        <taxon>Bacillota</taxon>
        <taxon>Negativicutes</taxon>
        <taxon>Veillonellales</taxon>
        <taxon>Veillonellaceae</taxon>
        <taxon>Megasphaera</taxon>
    </lineage>
</organism>
<evidence type="ECO:0000313" key="5">
    <source>
        <dbReference type="Proteomes" id="UP000591071"/>
    </source>
</evidence>
<dbReference type="Pfam" id="PF01464">
    <property type="entry name" value="SLT"/>
    <property type="match status" value="1"/>
</dbReference>
<dbReference type="CDD" id="cd00254">
    <property type="entry name" value="LT-like"/>
    <property type="match status" value="1"/>
</dbReference>
<protein>
    <submittedName>
        <fullName evidence="4">Lytic transglycosylase domain-containing protein</fullName>
    </submittedName>
</protein>
<feature type="domain" description="YqbQ/XkdQ" evidence="3">
    <location>
        <begin position="332"/>
        <end position="495"/>
    </location>
</feature>